<proteinExistence type="predicted"/>
<reference evidence="2 3" key="1">
    <citation type="submission" date="2019-09" db="EMBL/GenBank/DDBJ databases">
        <title>Genome sequence of Hymenobacter sp. M3.</title>
        <authorList>
            <person name="Srinivasan S."/>
        </authorList>
    </citation>
    <scope>NUCLEOTIDE SEQUENCE [LARGE SCALE GENOMIC DNA]</scope>
    <source>
        <strain evidence="2 3">M3</strain>
    </source>
</reference>
<name>A0AA88JZG2_9BACT</name>
<evidence type="ECO:0008006" key="4">
    <source>
        <dbReference type="Google" id="ProtNLM"/>
    </source>
</evidence>
<dbReference type="Pfam" id="PF04307">
    <property type="entry name" value="YdjM"/>
    <property type="match status" value="1"/>
</dbReference>
<sequence length="308" mass="32561">MPVGRTGRNTAGPGRKFPRHRWIGVVGREKARIGLVGPLPRKISAVLSSSILPCSFPVRGSSHLAIGLITGAGIAAVAPDLKLSLPGIALAGFSSLAPDLDHPGSRLSKRLGFAQNFVRWAFAGAGVLLAVFAHFNLAPGPNQRVAFTAALSMFLIGMAMQNQSARKLALLFTGVASVLAGLYWQFLWLSLLGAFVATAPFTSHRTWTHTIWAAALWTYIGYLANKDLGWHGVAAYAGGGYMSHLLADTLTKSGIRYVLPLSDKALKIPLISTGSASGNVLEVVICVGYGLVVALLLWQRFGPALLPG</sequence>
<feature type="transmembrane region" description="Helical" evidence="1">
    <location>
        <begin position="117"/>
        <end position="137"/>
    </location>
</feature>
<dbReference type="EMBL" id="VTWU01000003">
    <property type="protein sequence ID" value="KAA9333480.1"/>
    <property type="molecule type" value="Genomic_DNA"/>
</dbReference>
<gene>
    <name evidence="2" type="ORF">F0P96_10960</name>
</gene>
<keyword evidence="3" id="KW-1185">Reference proteome</keyword>
<dbReference type="Proteomes" id="UP000326380">
    <property type="component" value="Unassembled WGS sequence"/>
</dbReference>
<feature type="transmembrane region" description="Helical" evidence="1">
    <location>
        <begin position="143"/>
        <end position="161"/>
    </location>
</feature>
<evidence type="ECO:0000313" key="2">
    <source>
        <dbReference type="EMBL" id="KAA9333480.1"/>
    </source>
</evidence>
<evidence type="ECO:0000256" key="1">
    <source>
        <dbReference type="SAM" id="Phobius"/>
    </source>
</evidence>
<feature type="transmembrane region" description="Helical" evidence="1">
    <location>
        <begin position="280"/>
        <end position="298"/>
    </location>
</feature>
<accession>A0AA88JZG2</accession>
<dbReference type="InterPro" id="IPR007404">
    <property type="entry name" value="YdjM-like"/>
</dbReference>
<dbReference type="PANTHER" id="PTHR35531:SF1">
    <property type="entry name" value="INNER MEMBRANE PROTEIN YBCI-RELATED"/>
    <property type="match status" value="1"/>
</dbReference>
<keyword evidence="1" id="KW-0472">Membrane</keyword>
<organism evidence="2 3">
    <name type="scientific">Hymenobacter busanensis</name>
    <dbReference type="NCBI Taxonomy" id="2607656"/>
    <lineage>
        <taxon>Bacteria</taxon>
        <taxon>Pseudomonadati</taxon>
        <taxon>Bacteroidota</taxon>
        <taxon>Cytophagia</taxon>
        <taxon>Cytophagales</taxon>
        <taxon>Hymenobacteraceae</taxon>
        <taxon>Hymenobacter</taxon>
    </lineage>
</organism>
<dbReference type="AlphaFoldDB" id="A0AA88JZG2"/>
<feature type="transmembrane region" description="Helical" evidence="1">
    <location>
        <begin position="206"/>
        <end position="224"/>
    </location>
</feature>
<evidence type="ECO:0000313" key="3">
    <source>
        <dbReference type="Proteomes" id="UP000326380"/>
    </source>
</evidence>
<feature type="transmembrane region" description="Helical" evidence="1">
    <location>
        <begin position="168"/>
        <end position="186"/>
    </location>
</feature>
<dbReference type="PANTHER" id="PTHR35531">
    <property type="entry name" value="INNER MEMBRANE PROTEIN YBCI-RELATED"/>
    <property type="match status" value="1"/>
</dbReference>
<comment type="caution">
    <text evidence="2">The sequence shown here is derived from an EMBL/GenBank/DDBJ whole genome shotgun (WGS) entry which is preliminary data.</text>
</comment>
<keyword evidence="1" id="KW-0812">Transmembrane</keyword>
<keyword evidence="1" id="KW-1133">Transmembrane helix</keyword>
<protein>
    <recommendedName>
        <fullName evidence="4">Metal-dependent hydrolase</fullName>
    </recommendedName>
</protein>